<gene>
    <name evidence="4" type="primary">sufD</name>
    <name evidence="4" type="ORF">DXU93_14615</name>
</gene>
<evidence type="ECO:0000259" key="2">
    <source>
        <dbReference type="Pfam" id="PF01458"/>
    </source>
</evidence>
<dbReference type="GO" id="GO:0016226">
    <property type="term" value="P:iron-sulfur cluster assembly"/>
    <property type="evidence" value="ECO:0007669"/>
    <property type="project" value="InterPro"/>
</dbReference>
<dbReference type="Pfam" id="PF19295">
    <property type="entry name" value="SufBD_N"/>
    <property type="match status" value="1"/>
</dbReference>
<comment type="caution">
    <text evidence="4">The sequence shown here is derived from an EMBL/GenBank/DDBJ whole genome shotgun (WGS) entry which is preliminary data.</text>
</comment>
<evidence type="ECO:0000313" key="4">
    <source>
        <dbReference type="EMBL" id="RFC53122.1"/>
    </source>
</evidence>
<feature type="domain" description="SUF system FeS cluster assembly SufBD core" evidence="2">
    <location>
        <begin position="157"/>
        <end position="389"/>
    </location>
</feature>
<keyword evidence="5" id="KW-1185">Reference proteome</keyword>
<comment type="similarity">
    <text evidence="1">Belongs to the iron-sulfur cluster assembly SufBD family.</text>
</comment>
<accession>A0A3E1EUD5</accession>
<dbReference type="InterPro" id="IPR000825">
    <property type="entry name" value="SUF_FeS_clus_asmbl_SufBD_core"/>
</dbReference>
<dbReference type="InterPro" id="IPR055346">
    <property type="entry name" value="Fe-S_cluster_assembly_SufBD"/>
</dbReference>
<dbReference type="Pfam" id="PF01458">
    <property type="entry name" value="SUFBD_core"/>
    <property type="match status" value="1"/>
</dbReference>
<dbReference type="NCBIfam" id="TIGR01981">
    <property type="entry name" value="sufD"/>
    <property type="match status" value="1"/>
</dbReference>
<evidence type="ECO:0000259" key="3">
    <source>
        <dbReference type="Pfam" id="PF19295"/>
    </source>
</evidence>
<dbReference type="PANTHER" id="PTHR43575:SF1">
    <property type="entry name" value="PROTEIN ABCI7, CHLOROPLASTIC"/>
    <property type="match status" value="1"/>
</dbReference>
<reference evidence="4 5" key="1">
    <citation type="submission" date="2018-08" db="EMBL/GenBank/DDBJ databases">
        <title>The draft genome squence of Brumimicrobium sp. N62.</title>
        <authorList>
            <person name="Du Z.-J."/>
            <person name="Luo H.-R."/>
        </authorList>
    </citation>
    <scope>NUCLEOTIDE SEQUENCE [LARGE SCALE GENOMIC DNA]</scope>
    <source>
        <strain evidence="4 5">N62</strain>
    </source>
</reference>
<evidence type="ECO:0000313" key="5">
    <source>
        <dbReference type="Proteomes" id="UP000257127"/>
    </source>
</evidence>
<dbReference type="PANTHER" id="PTHR43575">
    <property type="entry name" value="PROTEIN ABCI7, CHLOROPLASTIC"/>
    <property type="match status" value="1"/>
</dbReference>
<dbReference type="EMBL" id="QURB01000013">
    <property type="protein sequence ID" value="RFC53122.1"/>
    <property type="molecule type" value="Genomic_DNA"/>
</dbReference>
<dbReference type="SUPFAM" id="SSF101960">
    <property type="entry name" value="Stabilizer of iron transporter SufD"/>
    <property type="match status" value="1"/>
</dbReference>
<proteinExistence type="inferred from homology"/>
<dbReference type="InterPro" id="IPR045595">
    <property type="entry name" value="SufBD_N"/>
</dbReference>
<protein>
    <submittedName>
        <fullName evidence="4">Fe-S cluster assembly protein SufD</fullName>
    </submittedName>
</protein>
<dbReference type="InterPro" id="IPR037284">
    <property type="entry name" value="SUF_FeS_clus_asmbl_SufBD_sf"/>
</dbReference>
<organism evidence="4 5">
    <name type="scientific">Brumimicrobium aurantiacum</name>
    <dbReference type="NCBI Taxonomy" id="1737063"/>
    <lineage>
        <taxon>Bacteria</taxon>
        <taxon>Pseudomonadati</taxon>
        <taxon>Bacteroidota</taxon>
        <taxon>Flavobacteriia</taxon>
        <taxon>Flavobacteriales</taxon>
        <taxon>Crocinitomicaceae</taxon>
        <taxon>Brumimicrobium</taxon>
    </lineage>
</organism>
<dbReference type="InterPro" id="IPR011542">
    <property type="entry name" value="SUF_FeS_clus_asmbl_SufD"/>
</dbReference>
<dbReference type="RefSeq" id="WP_116882051.1">
    <property type="nucleotide sequence ID" value="NZ_QURB01000013.1"/>
</dbReference>
<dbReference type="Proteomes" id="UP000257127">
    <property type="component" value="Unassembled WGS sequence"/>
</dbReference>
<sequence>MELVVDNKVLEFVADFKKPEEGSEVRKQAMAALNGMDFPTTRIEEWKYTRVAKYVKRKYKQVQATANVENYKIADLNAHQLVFVNGYYDESLSTILEDDAVEIQNIDTLDEAYYSDLVDGTEENVFSLINKAYQTGGVSIQIKKNKKANHPIHLLHIVNGEEVIANARHFVHAENGSKAEIVATFHSENSENSFSNIVFEGHVETNASLTINKMQTEAKNMLHISNELFVQDESSNFLINTITTGSLLTRNGLNVIVEGENCHTEMNGAYLGTEKQHLDNHTLIDQLYSNCTSSESYQGVMDGKSVGVFNGKVIVRQDAQKIEAYQSNRNILLSKKASVNSKPELEIYADDVRCSHGSTIGELDPEAIYYLRSRGISEESAKQLLVAGFIGGVLDKVENEALRANIDDLFLKDFGWKF</sequence>
<dbReference type="OrthoDB" id="9768262at2"/>
<name>A0A3E1EUD5_9FLAO</name>
<feature type="domain" description="SUF system FeS cluster assembly SufBD N-terminal" evidence="3">
    <location>
        <begin position="24"/>
        <end position="153"/>
    </location>
</feature>
<evidence type="ECO:0000256" key="1">
    <source>
        <dbReference type="ARBA" id="ARBA00043967"/>
    </source>
</evidence>
<dbReference type="AlphaFoldDB" id="A0A3E1EUD5"/>